<dbReference type="EMBL" id="UINC01096788">
    <property type="protein sequence ID" value="SVC53965.1"/>
    <property type="molecule type" value="Genomic_DNA"/>
</dbReference>
<protein>
    <submittedName>
        <fullName evidence="1">Uncharacterized protein</fullName>
    </submittedName>
</protein>
<accession>A0A382N0S3</accession>
<organism evidence="1">
    <name type="scientific">marine metagenome</name>
    <dbReference type="NCBI Taxonomy" id="408172"/>
    <lineage>
        <taxon>unclassified sequences</taxon>
        <taxon>metagenomes</taxon>
        <taxon>ecological metagenomes</taxon>
    </lineage>
</organism>
<gene>
    <name evidence="1" type="ORF">METZ01_LOCUS306819</name>
</gene>
<feature type="non-terminal residue" evidence="1">
    <location>
        <position position="1"/>
    </location>
</feature>
<evidence type="ECO:0000313" key="1">
    <source>
        <dbReference type="EMBL" id="SVC53965.1"/>
    </source>
</evidence>
<sequence length="33" mass="3954">WADEFVSGNRTEISFSFDPEKEDFKLDEEKNED</sequence>
<name>A0A382N0S3_9ZZZZ</name>
<proteinExistence type="predicted"/>
<reference evidence="1" key="1">
    <citation type="submission" date="2018-05" db="EMBL/GenBank/DDBJ databases">
        <authorList>
            <person name="Lanie J.A."/>
            <person name="Ng W.-L."/>
            <person name="Kazmierczak K.M."/>
            <person name="Andrzejewski T.M."/>
            <person name="Davidsen T.M."/>
            <person name="Wayne K.J."/>
            <person name="Tettelin H."/>
            <person name="Glass J.I."/>
            <person name="Rusch D."/>
            <person name="Podicherti R."/>
            <person name="Tsui H.-C.T."/>
            <person name="Winkler M.E."/>
        </authorList>
    </citation>
    <scope>NUCLEOTIDE SEQUENCE</scope>
</reference>
<dbReference type="AlphaFoldDB" id="A0A382N0S3"/>